<organism evidence="2">
    <name type="scientific">marine metagenome</name>
    <dbReference type="NCBI Taxonomy" id="408172"/>
    <lineage>
        <taxon>unclassified sequences</taxon>
        <taxon>metagenomes</taxon>
        <taxon>ecological metagenomes</taxon>
    </lineage>
</organism>
<evidence type="ECO:0000256" key="1">
    <source>
        <dbReference type="SAM" id="Phobius"/>
    </source>
</evidence>
<dbReference type="InterPro" id="IPR010982">
    <property type="entry name" value="Lambda_DNA-bd_dom_sf"/>
</dbReference>
<dbReference type="GO" id="GO:0003677">
    <property type="term" value="F:DNA binding"/>
    <property type="evidence" value="ECO:0007669"/>
    <property type="project" value="InterPro"/>
</dbReference>
<feature type="transmembrane region" description="Helical" evidence="1">
    <location>
        <begin position="120"/>
        <end position="138"/>
    </location>
</feature>
<dbReference type="PANTHER" id="PTHR34475:SF1">
    <property type="entry name" value="CYTOSKELETON PROTEIN RODZ"/>
    <property type="match status" value="1"/>
</dbReference>
<feature type="non-terminal residue" evidence="2">
    <location>
        <position position="220"/>
    </location>
</feature>
<keyword evidence="1" id="KW-0472">Membrane</keyword>
<gene>
    <name evidence="2" type="ORF">METZ01_LOCUS430896</name>
</gene>
<dbReference type="Gene3D" id="1.10.260.40">
    <property type="entry name" value="lambda repressor-like DNA-binding domains"/>
    <property type="match status" value="1"/>
</dbReference>
<dbReference type="InterPro" id="IPR001387">
    <property type="entry name" value="Cro/C1-type_HTH"/>
</dbReference>
<dbReference type="AlphaFoldDB" id="A0A382Y3W6"/>
<dbReference type="EMBL" id="UINC01172783">
    <property type="protein sequence ID" value="SVD78042.1"/>
    <property type="molecule type" value="Genomic_DNA"/>
</dbReference>
<proteinExistence type="predicted"/>
<keyword evidence="1" id="KW-0812">Transmembrane</keyword>
<accession>A0A382Y3W6</accession>
<keyword evidence="1" id="KW-1133">Transmembrane helix</keyword>
<name>A0A382Y3W6_9ZZZZ</name>
<dbReference type="Pfam" id="PF13413">
    <property type="entry name" value="HTH_25"/>
    <property type="match status" value="1"/>
</dbReference>
<sequence>MTVSGDFDLNPQLVAEADSYRGVGADLRVLRERQGHVIEEVAQSLRISARFLRAIEKGDFGSLPGPAYVVGFLRTYSDYLGTDPKAIVDQFRSEMLGFEAKPDLEFPKPPEETSVPTTPIIVGSVSVAALVFGIWLFMGDDERVGFDPVPPVPEGFGEAGKMADQSIKTDDFLSEETDVVPSVDGVPDGGGPPASIATETVEVAVQAEIAPSASMELAEP</sequence>
<dbReference type="PANTHER" id="PTHR34475">
    <property type="match status" value="1"/>
</dbReference>
<dbReference type="InterPro" id="IPR050400">
    <property type="entry name" value="Bact_Cytoskel_RodZ"/>
</dbReference>
<evidence type="ECO:0008006" key="3">
    <source>
        <dbReference type="Google" id="ProtNLM"/>
    </source>
</evidence>
<dbReference type="SUPFAM" id="SSF47413">
    <property type="entry name" value="lambda repressor-like DNA-binding domains"/>
    <property type="match status" value="1"/>
</dbReference>
<dbReference type="CDD" id="cd00093">
    <property type="entry name" value="HTH_XRE"/>
    <property type="match status" value="1"/>
</dbReference>
<reference evidence="2" key="1">
    <citation type="submission" date="2018-05" db="EMBL/GenBank/DDBJ databases">
        <authorList>
            <person name="Lanie J.A."/>
            <person name="Ng W.-L."/>
            <person name="Kazmierczak K.M."/>
            <person name="Andrzejewski T.M."/>
            <person name="Davidsen T.M."/>
            <person name="Wayne K.J."/>
            <person name="Tettelin H."/>
            <person name="Glass J.I."/>
            <person name="Rusch D."/>
            <person name="Podicherti R."/>
            <person name="Tsui H.-C.T."/>
            <person name="Winkler M.E."/>
        </authorList>
    </citation>
    <scope>NUCLEOTIDE SEQUENCE</scope>
</reference>
<protein>
    <recommendedName>
        <fullName evidence="3">HTH cro/C1-type domain-containing protein</fullName>
    </recommendedName>
</protein>
<evidence type="ECO:0000313" key="2">
    <source>
        <dbReference type="EMBL" id="SVD78042.1"/>
    </source>
</evidence>